<dbReference type="EMBL" id="JAGFNK010000028">
    <property type="protein sequence ID" value="KAI9511072.1"/>
    <property type="molecule type" value="Genomic_DNA"/>
</dbReference>
<evidence type="ECO:0000313" key="1">
    <source>
        <dbReference type="EMBL" id="KAI9511072.1"/>
    </source>
</evidence>
<proteinExistence type="predicted"/>
<evidence type="ECO:0000313" key="2">
    <source>
        <dbReference type="Proteomes" id="UP001207468"/>
    </source>
</evidence>
<name>A0ACC0UHT6_9AGAM</name>
<sequence>MPGFPMPSSSAPLCFTLGTGYQPTALSPPLSDIHFQSTIITMRTSAMVAFICLAIGVTPSFSLPSNRYDDNGRKVEAMGSQIALGDGSPRVIKGMDYVGSSTDWDARNIRHLPIKHSDDELDGTGPAHKGQEGSPAHKGQEGSPAHEGQEASPAHEGQEAHGQASLVHKWQPPEYNPEDDMLPLQAHDMQGPKIPSPSPPH</sequence>
<keyword evidence="2" id="KW-1185">Reference proteome</keyword>
<gene>
    <name evidence="1" type="ORF">F5148DRAFT_1327094</name>
</gene>
<accession>A0ACC0UHT6</accession>
<comment type="caution">
    <text evidence="1">The sequence shown here is derived from an EMBL/GenBank/DDBJ whole genome shotgun (WGS) entry which is preliminary data.</text>
</comment>
<protein>
    <submittedName>
        <fullName evidence="1">Uncharacterized protein</fullName>
    </submittedName>
</protein>
<reference evidence="1" key="1">
    <citation type="submission" date="2021-03" db="EMBL/GenBank/DDBJ databases">
        <title>Evolutionary priming and transition to the ectomycorrhizal habit in an iconic lineage of mushroom-forming fungi: is preadaptation a requirement?</title>
        <authorList>
            <consortium name="DOE Joint Genome Institute"/>
            <person name="Looney B.P."/>
            <person name="Miyauchi S."/>
            <person name="Morin E."/>
            <person name="Drula E."/>
            <person name="Courty P.E."/>
            <person name="Chicoki N."/>
            <person name="Fauchery L."/>
            <person name="Kohler A."/>
            <person name="Kuo A."/>
            <person name="LaButti K."/>
            <person name="Pangilinan J."/>
            <person name="Lipzen A."/>
            <person name="Riley R."/>
            <person name="Andreopoulos W."/>
            <person name="He G."/>
            <person name="Johnson J."/>
            <person name="Barry K.W."/>
            <person name="Grigoriev I.V."/>
            <person name="Nagy L."/>
            <person name="Hibbett D."/>
            <person name="Henrissat B."/>
            <person name="Matheny P.B."/>
            <person name="Labbe J."/>
            <person name="Martin A.F."/>
        </authorList>
    </citation>
    <scope>NUCLEOTIDE SEQUENCE</scope>
    <source>
        <strain evidence="1">BPL698</strain>
    </source>
</reference>
<dbReference type="Proteomes" id="UP001207468">
    <property type="component" value="Unassembled WGS sequence"/>
</dbReference>
<organism evidence="1 2">
    <name type="scientific">Russula earlei</name>
    <dbReference type="NCBI Taxonomy" id="71964"/>
    <lineage>
        <taxon>Eukaryota</taxon>
        <taxon>Fungi</taxon>
        <taxon>Dikarya</taxon>
        <taxon>Basidiomycota</taxon>
        <taxon>Agaricomycotina</taxon>
        <taxon>Agaricomycetes</taxon>
        <taxon>Russulales</taxon>
        <taxon>Russulaceae</taxon>
        <taxon>Russula</taxon>
    </lineage>
</organism>